<dbReference type="GO" id="GO:0005634">
    <property type="term" value="C:nucleus"/>
    <property type="evidence" value="ECO:0007669"/>
    <property type="project" value="UniProtKB-SubCell"/>
</dbReference>
<accession>A0AA41RUI7</accession>
<evidence type="ECO:0000256" key="6">
    <source>
        <dbReference type="ARBA" id="ARBA00023242"/>
    </source>
</evidence>
<feature type="compositionally biased region" description="Basic and acidic residues" evidence="7">
    <location>
        <begin position="133"/>
        <end position="145"/>
    </location>
</feature>
<keyword evidence="3" id="KW-0805">Transcription regulation</keyword>
<dbReference type="CDD" id="cd10017">
    <property type="entry name" value="B3_DNA"/>
    <property type="match status" value="2"/>
</dbReference>
<evidence type="ECO:0000313" key="9">
    <source>
        <dbReference type="EMBL" id="MCL7025077.1"/>
    </source>
</evidence>
<evidence type="ECO:0000256" key="4">
    <source>
        <dbReference type="ARBA" id="ARBA00023125"/>
    </source>
</evidence>
<evidence type="ECO:0000256" key="3">
    <source>
        <dbReference type="ARBA" id="ARBA00023015"/>
    </source>
</evidence>
<evidence type="ECO:0000259" key="8">
    <source>
        <dbReference type="PROSITE" id="PS50863"/>
    </source>
</evidence>
<dbReference type="PROSITE" id="PS50863">
    <property type="entry name" value="B3"/>
    <property type="match status" value="2"/>
</dbReference>
<keyword evidence="5" id="KW-0804">Transcription</keyword>
<gene>
    <name evidence="9" type="ORF">MKW94_001418</name>
</gene>
<dbReference type="Pfam" id="PF02362">
    <property type="entry name" value="B3"/>
    <property type="match status" value="1"/>
</dbReference>
<dbReference type="InterPro" id="IPR015300">
    <property type="entry name" value="DNA-bd_pseudobarrel_sf"/>
</dbReference>
<evidence type="ECO:0000256" key="7">
    <source>
        <dbReference type="SAM" id="MobiDB-lite"/>
    </source>
</evidence>
<evidence type="ECO:0000256" key="2">
    <source>
        <dbReference type="ARBA" id="ARBA00022737"/>
    </source>
</evidence>
<comment type="caution">
    <text evidence="9">The sequence shown here is derived from an EMBL/GenBank/DDBJ whole genome shotgun (WGS) entry which is preliminary data.</text>
</comment>
<dbReference type="PANTHER" id="PTHR31674:SF62">
    <property type="entry name" value="B3 DOMAIN-CONTAINING PROTEIN REM14-RELATED"/>
    <property type="match status" value="1"/>
</dbReference>
<dbReference type="Gene3D" id="2.40.330.10">
    <property type="entry name" value="DNA-binding pseudobarrel domain"/>
    <property type="match status" value="2"/>
</dbReference>
<feature type="domain" description="TF-B3" evidence="8">
    <location>
        <begin position="173"/>
        <end position="286"/>
    </location>
</feature>
<proteinExistence type="predicted"/>
<dbReference type="PANTHER" id="PTHR31674">
    <property type="entry name" value="B3 DOMAIN-CONTAINING PROTEIN REM-LIKE 3-RELATED"/>
    <property type="match status" value="1"/>
</dbReference>
<dbReference type="Proteomes" id="UP001177140">
    <property type="component" value="Unassembled WGS sequence"/>
</dbReference>
<feature type="domain" description="TF-B3" evidence="8">
    <location>
        <begin position="8"/>
        <end position="110"/>
    </location>
</feature>
<feature type="compositionally biased region" description="Low complexity" evidence="7">
    <location>
        <begin position="149"/>
        <end position="161"/>
    </location>
</feature>
<dbReference type="InterPro" id="IPR003340">
    <property type="entry name" value="B3_DNA-bd"/>
</dbReference>
<dbReference type="SUPFAM" id="SSF101936">
    <property type="entry name" value="DNA-binding pseudobarrel domain"/>
    <property type="match status" value="2"/>
</dbReference>
<organism evidence="9 10">
    <name type="scientific">Papaver nudicaule</name>
    <name type="common">Iceland poppy</name>
    <dbReference type="NCBI Taxonomy" id="74823"/>
    <lineage>
        <taxon>Eukaryota</taxon>
        <taxon>Viridiplantae</taxon>
        <taxon>Streptophyta</taxon>
        <taxon>Embryophyta</taxon>
        <taxon>Tracheophyta</taxon>
        <taxon>Spermatophyta</taxon>
        <taxon>Magnoliopsida</taxon>
        <taxon>Ranunculales</taxon>
        <taxon>Papaveraceae</taxon>
        <taxon>Papaveroideae</taxon>
        <taxon>Papaver</taxon>
    </lineage>
</organism>
<keyword evidence="4" id="KW-0238">DNA-binding</keyword>
<evidence type="ECO:0000313" key="10">
    <source>
        <dbReference type="Proteomes" id="UP001177140"/>
    </source>
</evidence>
<comment type="subcellular location">
    <subcellularLocation>
        <location evidence="1">Nucleus</location>
    </subcellularLocation>
</comment>
<keyword evidence="6" id="KW-0539">Nucleus</keyword>
<dbReference type="AlphaFoldDB" id="A0AA41RUI7"/>
<protein>
    <recommendedName>
        <fullName evidence="8">TF-B3 domain-containing protein</fullName>
    </recommendedName>
</protein>
<evidence type="ECO:0000256" key="5">
    <source>
        <dbReference type="ARBA" id="ARBA00023163"/>
    </source>
</evidence>
<name>A0AA41RUI7_PAPNU</name>
<dbReference type="EMBL" id="JAJJMA010041344">
    <property type="protein sequence ID" value="MCL7025077.1"/>
    <property type="molecule type" value="Genomic_DNA"/>
</dbReference>
<dbReference type="SMART" id="SM01019">
    <property type="entry name" value="B3"/>
    <property type="match status" value="2"/>
</dbReference>
<dbReference type="InterPro" id="IPR039218">
    <property type="entry name" value="REM_fam"/>
</dbReference>
<feature type="region of interest" description="Disordered" evidence="7">
    <location>
        <begin position="124"/>
        <end position="161"/>
    </location>
</feature>
<sequence length="289" mass="33084">MAALTSHNLHFFKVLMPGYDNNLMIPVVVSNKLKELMVSKMEKETALLRTRKSKDVLWKVEVSRSDDGTWCFSGDHWRDFVSFHDLNIYEFLVFEHTGDLLFNVCMYDSPYTSTSGFPPSIGEKEFPSPTCGENRHHVQEHEPRSEAVNGNLQSRSRSNNNASKNFTCSPCFTTIMAESNLVPSMPYLNIPQPFTRSNNLEEHGGSTITLRDRRQRKTWSVKLQTSRARRDSRSDVRTRMLLRDGWSEFAMSNGLKLGDTCLMELDQTARTKEGRIIFDVRISRSAGNS</sequence>
<reference evidence="9" key="1">
    <citation type="submission" date="2022-03" db="EMBL/GenBank/DDBJ databases">
        <title>A functionally conserved STORR gene fusion in Papaver species that diverged 16.8 million years ago.</title>
        <authorList>
            <person name="Catania T."/>
        </authorList>
    </citation>
    <scope>NUCLEOTIDE SEQUENCE</scope>
    <source>
        <strain evidence="9">S-191538</strain>
    </source>
</reference>
<keyword evidence="10" id="KW-1185">Reference proteome</keyword>
<dbReference type="GO" id="GO:0003677">
    <property type="term" value="F:DNA binding"/>
    <property type="evidence" value="ECO:0007669"/>
    <property type="project" value="UniProtKB-KW"/>
</dbReference>
<keyword evidence="2" id="KW-0677">Repeat</keyword>
<evidence type="ECO:0000256" key="1">
    <source>
        <dbReference type="ARBA" id="ARBA00004123"/>
    </source>
</evidence>